<sequence length="183" mass="19902">MVKPAIRAPSMTTKAAGAPGKREARRGCKSHGTCRATPRACEVRGHSCPARGRISWRGSQNQRLSVYDSVAPSTHTGKSKSPKPELLQDFMLPQISASNPSCQSLTNRRWTRKESAVKSTGSAVNPSHATNVTTRRKHAAFQASAAKTRRVAQEMTKSKQCACSAEEGDQASRKTVHKQDDCR</sequence>
<feature type="region of interest" description="Disordered" evidence="1">
    <location>
        <begin position="158"/>
        <end position="183"/>
    </location>
</feature>
<evidence type="ECO:0000256" key="1">
    <source>
        <dbReference type="SAM" id="MobiDB-lite"/>
    </source>
</evidence>
<proteinExistence type="predicted"/>
<name>A0ABD0J1Z3_9CAEN</name>
<dbReference type="Proteomes" id="UP001519460">
    <property type="component" value="Unassembled WGS sequence"/>
</dbReference>
<evidence type="ECO:0000313" key="2">
    <source>
        <dbReference type="EMBL" id="KAK7450694.1"/>
    </source>
</evidence>
<dbReference type="AlphaFoldDB" id="A0ABD0J1Z3"/>
<keyword evidence="3" id="KW-1185">Reference proteome</keyword>
<feature type="compositionally biased region" description="Polar residues" evidence="1">
    <location>
        <begin position="117"/>
        <end position="133"/>
    </location>
</feature>
<gene>
    <name evidence="2" type="ORF">BaRGS_00039900</name>
</gene>
<accession>A0ABD0J1Z3</accession>
<reference evidence="2 3" key="1">
    <citation type="journal article" date="2023" name="Sci. Data">
        <title>Genome assembly of the Korean intertidal mud-creeper Batillaria attramentaria.</title>
        <authorList>
            <person name="Patra A.K."/>
            <person name="Ho P.T."/>
            <person name="Jun S."/>
            <person name="Lee S.J."/>
            <person name="Kim Y."/>
            <person name="Won Y.J."/>
        </authorList>
    </citation>
    <scope>NUCLEOTIDE SEQUENCE [LARGE SCALE GENOMIC DNA]</scope>
    <source>
        <strain evidence="2">Wonlab-2016</strain>
    </source>
</reference>
<comment type="caution">
    <text evidence="2">The sequence shown here is derived from an EMBL/GenBank/DDBJ whole genome shotgun (WGS) entry which is preliminary data.</text>
</comment>
<feature type="region of interest" description="Disordered" evidence="1">
    <location>
        <begin position="1"/>
        <end position="34"/>
    </location>
</feature>
<evidence type="ECO:0000313" key="3">
    <source>
        <dbReference type="Proteomes" id="UP001519460"/>
    </source>
</evidence>
<protein>
    <submittedName>
        <fullName evidence="2">Uncharacterized protein</fullName>
    </submittedName>
</protein>
<dbReference type="EMBL" id="JACVVK020000736">
    <property type="protein sequence ID" value="KAK7450694.1"/>
    <property type="molecule type" value="Genomic_DNA"/>
</dbReference>
<organism evidence="2 3">
    <name type="scientific">Batillaria attramentaria</name>
    <dbReference type="NCBI Taxonomy" id="370345"/>
    <lineage>
        <taxon>Eukaryota</taxon>
        <taxon>Metazoa</taxon>
        <taxon>Spiralia</taxon>
        <taxon>Lophotrochozoa</taxon>
        <taxon>Mollusca</taxon>
        <taxon>Gastropoda</taxon>
        <taxon>Caenogastropoda</taxon>
        <taxon>Sorbeoconcha</taxon>
        <taxon>Cerithioidea</taxon>
        <taxon>Batillariidae</taxon>
        <taxon>Batillaria</taxon>
    </lineage>
</organism>
<feature type="region of interest" description="Disordered" evidence="1">
    <location>
        <begin position="114"/>
        <end position="137"/>
    </location>
</feature>